<evidence type="ECO:0000313" key="6">
    <source>
        <dbReference type="EMBL" id="KAA5497920.1"/>
    </source>
</evidence>
<dbReference type="InterPro" id="IPR010723">
    <property type="entry name" value="HemN_C"/>
</dbReference>
<dbReference type="InterPro" id="IPR006638">
    <property type="entry name" value="Elp3/MiaA/NifB-like_rSAM"/>
</dbReference>
<dbReference type="CDD" id="cd01335">
    <property type="entry name" value="Radical_SAM"/>
    <property type="match status" value="1"/>
</dbReference>
<dbReference type="Proteomes" id="UP000368418">
    <property type="component" value="Unassembled WGS sequence"/>
</dbReference>
<dbReference type="GO" id="GO:0006779">
    <property type="term" value="P:porphyrin-containing compound biosynthetic process"/>
    <property type="evidence" value="ECO:0007669"/>
    <property type="project" value="TreeGrafter"/>
</dbReference>
<evidence type="ECO:0000313" key="4">
    <source>
        <dbReference type="EMBL" id="KAA5478674.1"/>
    </source>
</evidence>
<evidence type="ECO:0000313" key="11">
    <source>
        <dbReference type="Proteomes" id="UP000368418"/>
    </source>
</evidence>
<evidence type="ECO:0000313" key="12">
    <source>
        <dbReference type="Proteomes" id="UP000427825"/>
    </source>
</evidence>
<dbReference type="Proteomes" id="UP000095657">
    <property type="component" value="Unassembled WGS sequence"/>
</dbReference>
<dbReference type="PROSITE" id="PS51918">
    <property type="entry name" value="RADICAL_SAM"/>
    <property type="match status" value="1"/>
</dbReference>
<dbReference type="Proteomes" id="UP000095725">
    <property type="component" value="Unassembled WGS sequence"/>
</dbReference>
<dbReference type="Pfam" id="PF04055">
    <property type="entry name" value="Radical_SAM"/>
    <property type="match status" value="1"/>
</dbReference>
<gene>
    <name evidence="3" type="primary">hemN_1</name>
    <name evidence="2" type="synonym">hemN_2</name>
    <name evidence="7" type="ORF">DWY26_00195</name>
    <name evidence="2" type="ORF">ERS852494_04028</name>
    <name evidence="3" type="ORF">ERS852558_02006</name>
    <name evidence="6" type="ORF">F2Y31_12165</name>
    <name evidence="5" type="ORF">F2Y35_07420</name>
    <name evidence="4" type="ORF">F2Y39_06750</name>
</gene>
<organism evidence="3 9">
    <name type="scientific">Bacteroides caccae</name>
    <dbReference type="NCBI Taxonomy" id="47678"/>
    <lineage>
        <taxon>Bacteria</taxon>
        <taxon>Pseudomonadati</taxon>
        <taxon>Bacteroidota</taxon>
        <taxon>Bacteroidia</taxon>
        <taxon>Bacteroidales</taxon>
        <taxon>Bacteroidaceae</taxon>
        <taxon>Bacteroides</taxon>
    </lineage>
</organism>
<reference evidence="11 12" key="3">
    <citation type="journal article" date="2019" name="Nat. Med.">
        <title>A library of human gut bacterial isolates paired with longitudinal multiomics data enables mechanistic microbiome research.</title>
        <authorList>
            <person name="Poyet M."/>
            <person name="Groussin M."/>
            <person name="Gibbons S.M."/>
            <person name="Avila-Pacheco J."/>
            <person name="Jiang X."/>
            <person name="Kearney S.M."/>
            <person name="Perrotta A.R."/>
            <person name="Berdy B."/>
            <person name="Zhao S."/>
            <person name="Lieberman T.D."/>
            <person name="Swanson P.K."/>
            <person name="Smith M."/>
            <person name="Roesemann S."/>
            <person name="Alexander J.E."/>
            <person name="Rich S.A."/>
            <person name="Livny J."/>
            <person name="Vlamakis H."/>
            <person name="Clish C."/>
            <person name="Bullock K."/>
            <person name="Deik A."/>
            <person name="Scott J."/>
            <person name="Pierce K.A."/>
            <person name="Xavier R.J."/>
            <person name="Alm E.J."/>
        </authorList>
    </citation>
    <scope>NUCLEOTIDE SEQUENCE [LARGE SCALE GENOMIC DNA]</scope>
    <source>
        <strain evidence="6 11">BIOML-A19</strain>
        <strain evidence="5 13">BIOML-A21</strain>
        <strain evidence="4 12">BIOML-A25</strain>
    </source>
</reference>
<dbReference type="GO" id="GO:0005737">
    <property type="term" value="C:cytoplasm"/>
    <property type="evidence" value="ECO:0007669"/>
    <property type="project" value="TreeGrafter"/>
</dbReference>
<dbReference type="InterPro" id="IPR007197">
    <property type="entry name" value="rSAM"/>
</dbReference>
<dbReference type="EMBL" id="VVYF01000007">
    <property type="protein sequence ID" value="KAA5492721.1"/>
    <property type="molecule type" value="Genomic_DNA"/>
</dbReference>
<dbReference type="PANTHER" id="PTHR13932">
    <property type="entry name" value="COPROPORPHYRINIGEN III OXIDASE"/>
    <property type="match status" value="1"/>
</dbReference>
<evidence type="ECO:0000313" key="5">
    <source>
        <dbReference type="EMBL" id="KAA5492721.1"/>
    </source>
</evidence>
<dbReference type="EMBL" id="QRUO01000001">
    <property type="protein sequence ID" value="RGR74263.1"/>
    <property type="molecule type" value="Genomic_DNA"/>
</dbReference>
<dbReference type="EMBL" id="CZAI01000012">
    <property type="protein sequence ID" value="CUQ12370.1"/>
    <property type="molecule type" value="Genomic_DNA"/>
</dbReference>
<dbReference type="RefSeq" id="WP_055173662.1">
    <property type="nucleotide sequence ID" value="NZ_CACRTB010000036.1"/>
</dbReference>
<reference evidence="8 9" key="1">
    <citation type="submission" date="2015-09" db="EMBL/GenBank/DDBJ databases">
        <authorList>
            <consortium name="Pathogen Informatics"/>
        </authorList>
    </citation>
    <scope>NUCLEOTIDE SEQUENCE [LARGE SCALE GENOMIC DNA]</scope>
    <source>
        <strain evidence="2 8">2789STDY5834880</strain>
        <strain evidence="3 9">2789STDY5834946</strain>
    </source>
</reference>
<dbReference type="Proteomes" id="UP000427825">
    <property type="component" value="Unassembled WGS sequence"/>
</dbReference>
<dbReference type="EC" id="1.3.99.22" evidence="3"/>
<dbReference type="NCBIfam" id="NF006067">
    <property type="entry name" value="PRK08208.1"/>
    <property type="match status" value="1"/>
</dbReference>
<dbReference type="EMBL" id="VVYD01000010">
    <property type="protein sequence ID" value="KAA5497920.1"/>
    <property type="molecule type" value="Genomic_DNA"/>
</dbReference>
<dbReference type="Proteomes" id="UP000284205">
    <property type="component" value="Unassembled WGS sequence"/>
</dbReference>
<dbReference type="GO" id="GO:0016491">
    <property type="term" value="F:oxidoreductase activity"/>
    <property type="evidence" value="ECO:0007669"/>
    <property type="project" value="UniProtKB-KW"/>
</dbReference>
<dbReference type="SUPFAM" id="SSF102114">
    <property type="entry name" value="Radical SAM enzymes"/>
    <property type="match status" value="1"/>
</dbReference>
<dbReference type="AlphaFoldDB" id="A0A174U9R3"/>
<evidence type="ECO:0000313" key="7">
    <source>
        <dbReference type="EMBL" id="RGR74263.1"/>
    </source>
</evidence>
<dbReference type="SFLD" id="SFLDS00029">
    <property type="entry name" value="Radical_SAM"/>
    <property type="match status" value="1"/>
</dbReference>
<feature type="domain" description="Radical SAM core" evidence="1">
    <location>
        <begin position="36"/>
        <end position="270"/>
    </location>
</feature>
<evidence type="ECO:0000313" key="10">
    <source>
        <dbReference type="Proteomes" id="UP000284205"/>
    </source>
</evidence>
<dbReference type="STRING" id="47678.ERS852494_04028"/>
<keyword evidence="3" id="KW-0560">Oxidoreductase</keyword>
<evidence type="ECO:0000313" key="9">
    <source>
        <dbReference type="Proteomes" id="UP000095725"/>
    </source>
</evidence>
<protein>
    <submittedName>
        <fullName evidence="4">Coproporphyrinogen III oxidase family protein</fullName>
    </submittedName>
    <submittedName>
        <fullName evidence="3">Coproporphyrinogen III oxidase, anaerobic</fullName>
        <ecNumber evidence="3">1.3.99.22</ecNumber>
    </submittedName>
</protein>
<name>A0A174U9R3_9BACE</name>
<dbReference type="InterPro" id="IPR058240">
    <property type="entry name" value="rSAM_sf"/>
</dbReference>
<dbReference type="SFLD" id="SFLDG01065">
    <property type="entry name" value="anaerobic_coproporphyrinogen-I"/>
    <property type="match status" value="1"/>
</dbReference>
<dbReference type="GO" id="GO:0051539">
    <property type="term" value="F:4 iron, 4 sulfur cluster binding"/>
    <property type="evidence" value="ECO:0007669"/>
    <property type="project" value="TreeGrafter"/>
</dbReference>
<evidence type="ECO:0000313" key="13">
    <source>
        <dbReference type="Proteomes" id="UP000491168"/>
    </source>
</evidence>
<evidence type="ECO:0000259" key="1">
    <source>
        <dbReference type="PROSITE" id="PS51918"/>
    </source>
</evidence>
<evidence type="ECO:0000313" key="2">
    <source>
        <dbReference type="EMBL" id="CUQ12370.1"/>
    </source>
</evidence>
<evidence type="ECO:0000313" key="3">
    <source>
        <dbReference type="EMBL" id="CUQ15769.1"/>
    </source>
</evidence>
<proteinExistence type="predicted"/>
<reference evidence="7 10" key="2">
    <citation type="submission" date="2018-08" db="EMBL/GenBank/DDBJ databases">
        <title>A genome reference for cultivated species of the human gut microbiota.</title>
        <authorList>
            <person name="Zou Y."/>
            <person name="Xue W."/>
            <person name="Luo G."/>
        </authorList>
    </citation>
    <scope>NUCLEOTIDE SEQUENCE [LARGE SCALE GENOMIC DNA]</scope>
    <source>
        <strain evidence="7 10">AF24-29LB</strain>
    </source>
</reference>
<evidence type="ECO:0000313" key="8">
    <source>
        <dbReference type="Proteomes" id="UP000095657"/>
    </source>
</evidence>
<accession>A0A174U9R3</accession>
<dbReference type="Proteomes" id="UP000491168">
    <property type="component" value="Unassembled WGS sequence"/>
</dbReference>
<dbReference type="Gene3D" id="3.30.750.200">
    <property type="match status" value="1"/>
</dbReference>
<dbReference type="InterPro" id="IPR034505">
    <property type="entry name" value="Coproporphyrinogen-III_oxidase"/>
</dbReference>
<dbReference type="Pfam" id="PF06969">
    <property type="entry name" value="HemN_C"/>
    <property type="match status" value="1"/>
</dbReference>
<dbReference type="EMBL" id="CZBL01000007">
    <property type="protein sequence ID" value="CUQ15769.1"/>
    <property type="molecule type" value="Genomic_DNA"/>
</dbReference>
<sequence>MNQPLSRYVDYMYSYPHKTAYRPFPAPVSLLPYLEQLQGRKASLYFHIPFCSHKCGYCNLFSLQTNRTEYIATYLDTLHRQAQQLSPLTAGLTFDSFAIGGGTPLLLTVPQLEQLMATAALFGVHPSHAFTSVETSPEYADRPRLNVLKKAGVSRVSIGIQSFQDEELKAIKRRPRQNTIYQALDDIRQMDFPYFNIDLIYGIKGQTVESFLYSLEEALRFQPNELFIYPLYVRQGTGITEREPDDVCFRMYRAACKLLQAKGFLQTSMRRFIHHPSTDAEVSCGDEVMLSCGSGGRSYLGDLHYATRYTVCQQCIAREIDEYMATTDFTVARNGFILSAKEQQQRFIIKNLMYYMGIDKAEYTRRFGEPLDRTPLFRQLAEQYWIEETPERIRLTPEGLGYSDYIGQLFITPEIRQLMETYSY</sequence>
<dbReference type="EMBL" id="VVYJ01000003">
    <property type="protein sequence ID" value="KAA5478674.1"/>
    <property type="molecule type" value="Genomic_DNA"/>
</dbReference>
<dbReference type="PANTHER" id="PTHR13932:SF5">
    <property type="entry name" value="RADICAL S-ADENOSYL METHIONINE DOMAIN-CONTAINING PROTEIN 1, MITOCHONDRIAL"/>
    <property type="match status" value="1"/>
</dbReference>
<dbReference type="SMART" id="SM00729">
    <property type="entry name" value="Elp3"/>
    <property type="match status" value="1"/>
</dbReference>